<name>A0A934KAW1_9BACT</name>
<dbReference type="GO" id="GO:0016757">
    <property type="term" value="F:glycosyltransferase activity"/>
    <property type="evidence" value="ECO:0007669"/>
    <property type="project" value="InterPro"/>
</dbReference>
<dbReference type="Gene3D" id="3.40.50.2000">
    <property type="entry name" value="Glycogen Phosphorylase B"/>
    <property type="match status" value="2"/>
</dbReference>
<dbReference type="CDD" id="cd03809">
    <property type="entry name" value="GT4_MtfB-like"/>
    <property type="match status" value="1"/>
</dbReference>
<evidence type="ECO:0000313" key="3">
    <source>
        <dbReference type="EMBL" id="MBJ7603144.1"/>
    </source>
</evidence>
<evidence type="ECO:0000259" key="2">
    <source>
        <dbReference type="Pfam" id="PF00534"/>
    </source>
</evidence>
<dbReference type="SUPFAM" id="SSF53756">
    <property type="entry name" value="UDP-Glycosyltransferase/glycogen phosphorylase"/>
    <property type="match status" value="1"/>
</dbReference>
<dbReference type="PANTHER" id="PTHR46401">
    <property type="entry name" value="GLYCOSYLTRANSFERASE WBBK-RELATED"/>
    <property type="match status" value="1"/>
</dbReference>
<dbReference type="PANTHER" id="PTHR46401:SF2">
    <property type="entry name" value="GLYCOSYLTRANSFERASE WBBK-RELATED"/>
    <property type="match status" value="1"/>
</dbReference>
<dbReference type="RefSeq" id="WP_338178665.1">
    <property type="nucleotide sequence ID" value="NZ_JAEKNQ010000033.1"/>
</dbReference>
<proteinExistence type="predicted"/>
<dbReference type="Pfam" id="PF00534">
    <property type="entry name" value="Glycos_transf_1"/>
    <property type="match status" value="1"/>
</dbReference>
<gene>
    <name evidence="3" type="ORF">JF888_08160</name>
</gene>
<accession>A0A934KAW1</accession>
<dbReference type="InterPro" id="IPR001296">
    <property type="entry name" value="Glyco_trans_1"/>
</dbReference>
<protein>
    <submittedName>
        <fullName evidence="3">Glycosyltransferase family 4 protein</fullName>
    </submittedName>
</protein>
<dbReference type="Proteomes" id="UP000620075">
    <property type="component" value="Unassembled WGS sequence"/>
</dbReference>
<dbReference type="AlphaFoldDB" id="A0A934KAW1"/>
<dbReference type="EMBL" id="JAEKNQ010000033">
    <property type="protein sequence ID" value="MBJ7603144.1"/>
    <property type="molecule type" value="Genomic_DNA"/>
</dbReference>
<evidence type="ECO:0000313" key="4">
    <source>
        <dbReference type="Proteomes" id="UP000620075"/>
    </source>
</evidence>
<organism evidence="3 4">
    <name type="scientific">Candidatus Dormiibacter inghamiae</name>
    <dbReference type="NCBI Taxonomy" id="3127013"/>
    <lineage>
        <taxon>Bacteria</taxon>
        <taxon>Bacillati</taxon>
        <taxon>Candidatus Dormiibacterota</taxon>
        <taxon>Candidatus Dormibacteria</taxon>
        <taxon>Candidatus Dormibacterales</taxon>
        <taxon>Candidatus Dormibacteraceae</taxon>
        <taxon>Candidatus Dormiibacter</taxon>
    </lineage>
</organism>
<feature type="domain" description="Glycosyl transferase family 1" evidence="2">
    <location>
        <begin position="186"/>
        <end position="338"/>
    </location>
</feature>
<dbReference type="GO" id="GO:0009103">
    <property type="term" value="P:lipopolysaccharide biosynthetic process"/>
    <property type="evidence" value="ECO:0007669"/>
    <property type="project" value="TreeGrafter"/>
</dbReference>
<comment type="caution">
    <text evidence="3">The sequence shown here is derived from an EMBL/GenBank/DDBJ whole genome shotgun (WGS) entry which is preliminary data.</text>
</comment>
<evidence type="ECO:0000256" key="1">
    <source>
        <dbReference type="ARBA" id="ARBA00022679"/>
    </source>
</evidence>
<sequence>MIKRLGVDLTACWRRRVGMVTASVELTRELIAQRGVSELTLFASREPVAGLDAADCQLRLSPHRHELANKLWLRGAEAAAGLDCMLYPYWPPGLRHRQAPAAAFLVHDLAFRIRPEEVPWQQRAYLGSLLPPALRRAALVLTPSQATRRDLLEHYPLPGLEKRVHAIGLGGRPAGASPGRLPSGLEPGFLLAVGTVEPRKNYHGLLTAYGLLKARGVTVPLVIAGGPGWGYGDLPQRLAVEPGVRLLGHVDDAALQALYRNASVLAYPSLYEGFGLPLLEALEAGLPALVSNAGSLPEVAGEAALTVDPRQPEAIADGLERLLGDSDLRRRLSVAGRSRAVHYTWSGMAARVWRLLDRVS</sequence>
<reference evidence="3 4" key="1">
    <citation type="submission" date="2020-10" db="EMBL/GenBank/DDBJ databases">
        <title>Ca. Dormibacterota MAGs.</title>
        <authorList>
            <person name="Montgomery K."/>
        </authorList>
    </citation>
    <scope>NUCLEOTIDE SEQUENCE [LARGE SCALE GENOMIC DNA]</scope>
    <source>
        <strain evidence="3">SC8811_S16_3</strain>
    </source>
</reference>
<keyword evidence="1" id="KW-0808">Transferase</keyword>